<proteinExistence type="predicted"/>
<reference evidence="1" key="1">
    <citation type="journal article" date="2015" name="Nature">
        <title>Complex archaea that bridge the gap between prokaryotes and eukaryotes.</title>
        <authorList>
            <person name="Spang A."/>
            <person name="Saw J.H."/>
            <person name="Jorgensen S.L."/>
            <person name="Zaremba-Niedzwiedzka K."/>
            <person name="Martijn J."/>
            <person name="Lind A.E."/>
            <person name="van Eijk R."/>
            <person name="Schleper C."/>
            <person name="Guy L."/>
            <person name="Ettema T.J."/>
        </authorList>
    </citation>
    <scope>NUCLEOTIDE SEQUENCE</scope>
</reference>
<dbReference type="EMBL" id="LAZR01001975">
    <property type="protein sequence ID" value="KKN36296.1"/>
    <property type="molecule type" value="Genomic_DNA"/>
</dbReference>
<accession>A0A0F9SH78</accession>
<protein>
    <submittedName>
        <fullName evidence="1">Uncharacterized protein</fullName>
    </submittedName>
</protein>
<gene>
    <name evidence="1" type="ORF">LCGC14_0774990</name>
</gene>
<dbReference type="AlphaFoldDB" id="A0A0F9SH78"/>
<name>A0A0F9SH78_9ZZZZ</name>
<organism evidence="1">
    <name type="scientific">marine sediment metagenome</name>
    <dbReference type="NCBI Taxonomy" id="412755"/>
    <lineage>
        <taxon>unclassified sequences</taxon>
        <taxon>metagenomes</taxon>
        <taxon>ecological metagenomes</taxon>
    </lineage>
</organism>
<sequence length="30" mass="3650">MELEILEIYFKKLKEIMKENTIFGLSIYGR</sequence>
<comment type="caution">
    <text evidence="1">The sequence shown here is derived from an EMBL/GenBank/DDBJ whole genome shotgun (WGS) entry which is preliminary data.</text>
</comment>
<evidence type="ECO:0000313" key="1">
    <source>
        <dbReference type="EMBL" id="KKN36296.1"/>
    </source>
</evidence>